<keyword evidence="4" id="KW-1003">Cell membrane</keyword>
<evidence type="ECO:0000256" key="2">
    <source>
        <dbReference type="ARBA" id="ARBA00004651"/>
    </source>
</evidence>
<evidence type="ECO:0000256" key="1">
    <source>
        <dbReference type="ARBA" id="ARBA00000085"/>
    </source>
</evidence>
<feature type="domain" description="Histidine kinase" evidence="16">
    <location>
        <begin position="541"/>
        <end position="755"/>
    </location>
</feature>
<dbReference type="Pfam" id="PF02518">
    <property type="entry name" value="HATPase_c"/>
    <property type="match status" value="1"/>
</dbReference>
<dbReference type="InterPro" id="IPR004358">
    <property type="entry name" value="Sig_transdc_His_kin-like_C"/>
</dbReference>
<feature type="transmembrane region" description="Helical" evidence="15">
    <location>
        <begin position="288"/>
        <end position="312"/>
    </location>
</feature>
<dbReference type="Gene3D" id="3.30.565.10">
    <property type="entry name" value="Histidine kinase-like ATPase, C-terminal domain"/>
    <property type="match status" value="1"/>
</dbReference>
<evidence type="ECO:0000256" key="12">
    <source>
        <dbReference type="ARBA" id="ARBA00023012"/>
    </source>
</evidence>
<dbReference type="EC" id="2.7.13.3" evidence="3"/>
<evidence type="ECO:0000256" key="5">
    <source>
        <dbReference type="ARBA" id="ARBA00022553"/>
    </source>
</evidence>
<dbReference type="SMART" id="SM00387">
    <property type="entry name" value="HATPase_c"/>
    <property type="match status" value="1"/>
</dbReference>
<keyword evidence="10" id="KW-0067">ATP-binding</keyword>
<accession>A0ABZ2N673</accession>
<keyword evidence="13 15" id="KW-0472">Membrane</keyword>
<evidence type="ECO:0000256" key="14">
    <source>
        <dbReference type="SAM" id="Coils"/>
    </source>
</evidence>
<dbReference type="EMBL" id="CP147404">
    <property type="protein sequence ID" value="WXB93055.1"/>
    <property type="molecule type" value="Genomic_DNA"/>
</dbReference>
<proteinExistence type="predicted"/>
<evidence type="ECO:0000256" key="6">
    <source>
        <dbReference type="ARBA" id="ARBA00022679"/>
    </source>
</evidence>
<dbReference type="SMART" id="SM00388">
    <property type="entry name" value="HisKA"/>
    <property type="match status" value="1"/>
</dbReference>
<keyword evidence="18" id="KW-1185">Reference proteome</keyword>
<feature type="transmembrane region" description="Helical" evidence="15">
    <location>
        <begin position="360"/>
        <end position="382"/>
    </location>
</feature>
<feature type="transmembrane region" description="Helical" evidence="15">
    <location>
        <begin position="333"/>
        <end position="354"/>
    </location>
</feature>
<dbReference type="InterPro" id="IPR003661">
    <property type="entry name" value="HisK_dim/P_dom"/>
</dbReference>
<dbReference type="SUPFAM" id="SSF47384">
    <property type="entry name" value="Homodimeric domain of signal transducing histidine kinase"/>
    <property type="match status" value="1"/>
</dbReference>
<dbReference type="Pfam" id="PF00512">
    <property type="entry name" value="HisKA"/>
    <property type="match status" value="1"/>
</dbReference>
<evidence type="ECO:0000256" key="8">
    <source>
        <dbReference type="ARBA" id="ARBA00022741"/>
    </source>
</evidence>
<dbReference type="Gene3D" id="1.10.287.130">
    <property type="match status" value="1"/>
</dbReference>
<dbReference type="InterPro" id="IPR003594">
    <property type="entry name" value="HATPase_dom"/>
</dbReference>
<dbReference type="InterPro" id="IPR036890">
    <property type="entry name" value="HATPase_C_sf"/>
</dbReference>
<feature type="coiled-coil region" evidence="14">
    <location>
        <begin position="67"/>
        <end position="101"/>
    </location>
</feature>
<sequence length="755" mass="86612">MGTKWKNSLKFISWLLLFVYGLSAVIAVLHHGNTYLRKDYFDTPQFEGQLDEFINDLNMYELNSVTAEEAKKRITVTKEEIEEYRNSYGSLSEQVTSIKEQYAGKIQEALLAENQEVAKVYEEERDKKIKDITNNFKSDDYVRKKIQAEKEKATDEFYVTHENERRQFDDYEEVFKYYLKNTSTGEIYTNVNLSGSSLSEVFNDKDMLHVRKYNSPNYLEIDDLSMYTDKNLTYFVMDEATAESGYNIEIQTTTGGTYEGRIGVTKHVRDSAPVITDYSYFKRSQRNFVIFVIGGLLAFVVSILIGCKMTVIPAAIIEKFSPYYNKVPADMSIFALMSTTFIAFILLTSYQNFYNYSNPLYVVTNLLFVFILSTNATLIVLFQAKLLWLRIKEGPGLEAEWKNSLFMKSIELVKNVFEVRSVGIQLFILLSVFFFTGLGVPIVVIEWWDGYPSVLMLYLLLFFSITIPTLFLLFKRTAYFNQIAQHTARVAAGYPEQDLPVKGKSVFAKMAEDMNKLKQGVKVSQREQAKSERLKTELITNVSHDLRTPLTSIISYTELLKAPNLAEEERAAYTEIIDRKSKRLKVLIDDLFEASKMASGNAELVREKADLVQLLQQALAEYSESINGSDLHFRVTNPDESVYAYVDGQKIWRVFDNLIGNILKYSLENTRVYISLKTEGNQAVITFKNVTKYELGDNLDELFERFKRGDRSRHTEGSGLGLAIAKSIIDLHEGQLDIEVDGDLFKVTVSLDIVY</sequence>
<dbReference type="GO" id="GO:0016301">
    <property type="term" value="F:kinase activity"/>
    <property type="evidence" value="ECO:0007669"/>
    <property type="project" value="UniProtKB-KW"/>
</dbReference>
<keyword evidence="9 17" id="KW-0418">Kinase</keyword>
<dbReference type="PANTHER" id="PTHR45528:SF1">
    <property type="entry name" value="SENSOR HISTIDINE KINASE CPXA"/>
    <property type="match status" value="1"/>
</dbReference>
<dbReference type="SUPFAM" id="SSF55874">
    <property type="entry name" value="ATPase domain of HSP90 chaperone/DNA topoisomerase II/histidine kinase"/>
    <property type="match status" value="1"/>
</dbReference>
<dbReference type="RefSeq" id="WP_338752202.1">
    <property type="nucleotide sequence ID" value="NZ_CP147404.1"/>
</dbReference>
<feature type="transmembrane region" description="Helical" evidence="15">
    <location>
        <begin position="426"/>
        <end position="448"/>
    </location>
</feature>
<dbReference type="CDD" id="cd00082">
    <property type="entry name" value="HisKA"/>
    <property type="match status" value="1"/>
</dbReference>
<evidence type="ECO:0000256" key="11">
    <source>
        <dbReference type="ARBA" id="ARBA00022989"/>
    </source>
</evidence>
<keyword evidence="7 15" id="KW-0812">Transmembrane</keyword>
<evidence type="ECO:0000256" key="4">
    <source>
        <dbReference type="ARBA" id="ARBA00022475"/>
    </source>
</evidence>
<dbReference type="InterPro" id="IPR036097">
    <property type="entry name" value="HisK_dim/P_sf"/>
</dbReference>
<comment type="subcellular location">
    <subcellularLocation>
        <location evidence="2">Cell membrane</location>
        <topology evidence="2">Multi-pass membrane protein</topology>
    </subcellularLocation>
</comment>
<evidence type="ECO:0000259" key="16">
    <source>
        <dbReference type="PROSITE" id="PS50109"/>
    </source>
</evidence>
<dbReference type="Proteomes" id="UP001387364">
    <property type="component" value="Chromosome"/>
</dbReference>
<keyword evidence="6" id="KW-0808">Transferase</keyword>
<keyword evidence="5" id="KW-0597">Phosphoprotein</keyword>
<keyword evidence="8" id="KW-0547">Nucleotide-binding</keyword>
<gene>
    <name evidence="17" type="ORF">WDJ61_17810</name>
</gene>
<keyword evidence="11 15" id="KW-1133">Transmembrane helix</keyword>
<organism evidence="17 18">
    <name type="scientific">Bacillus kandeliae</name>
    <dbReference type="NCBI Taxonomy" id="3129297"/>
    <lineage>
        <taxon>Bacteria</taxon>
        <taxon>Bacillati</taxon>
        <taxon>Bacillota</taxon>
        <taxon>Bacilli</taxon>
        <taxon>Bacillales</taxon>
        <taxon>Bacillaceae</taxon>
        <taxon>Bacillus</taxon>
    </lineage>
</organism>
<evidence type="ECO:0000256" key="3">
    <source>
        <dbReference type="ARBA" id="ARBA00012438"/>
    </source>
</evidence>
<dbReference type="PROSITE" id="PS50109">
    <property type="entry name" value="HIS_KIN"/>
    <property type="match status" value="1"/>
</dbReference>
<dbReference type="PRINTS" id="PR00344">
    <property type="entry name" value="BCTRLSENSOR"/>
</dbReference>
<evidence type="ECO:0000256" key="15">
    <source>
        <dbReference type="SAM" id="Phobius"/>
    </source>
</evidence>
<evidence type="ECO:0000256" key="10">
    <source>
        <dbReference type="ARBA" id="ARBA00022840"/>
    </source>
</evidence>
<reference evidence="17 18" key="1">
    <citation type="submission" date="2024-02" db="EMBL/GenBank/DDBJ databases">
        <title>Seven novel Bacillus-like species.</title>
        <authorList>
            <person name="Liu G."/>
        </authorList>
    </citation>
    <scope>NUCLEOTIDE SEQUENCE [LARGE SCALE GENOMIC DNA]</scope>
    <source>
        <strain evidence="17 18">FJAT-52991</strain>
    </source>
</reference>
<dbReference type="PANTHER" id="PTHR45528">
    <property type="entry name" value="SENSOR HISTIDINE KINASE CPXA"/>
    <property type="match status" value="1"/>
</dbReference>
<evidence type="ECO:0000256" key="9">
    <source>
        <dbReference type="ARBA" id="ARBA00022777"/>
    </source>
</evidence>
<protein>
    <recommendedName>
        <fullName evidence="3">histidine kinase</fullName>
        <ecNumber evidence="3">2.7.13.3</ecNumber>
    </recommendedName>
</protein>
<keyword evidence="14" id="KW-0175">Coiled coil</keyword>
<name>A0ABZ2N673_9BACI</name>
<evidence type="ECO:0000313" key="17">
    <source>
        <dbReference type="EMBL" id="WXB93055.1"/>
    </source>
</evidence>
<dbReference type="InterPro" id="IPR050398">
    <property type="entry name" value="HssS/ArlS-like"/>
</dbReference>
<keyword evidence="12" id="KW-0902">Two-component regulatory system</keyword>
<evidence type="ECO:0000313" key="18">
    <source>
        <dbReference type="Proteomes" id="UP001387364"/>
    </source>
</evidence>
<feature type="transmembrane region" description="Helical" evidence="15">
    <location>
        <begin position="454"/>
        <end position="474"/>
    </location>
</feature>
<evidence type="ECO:0000256" key="7">
    <source>
        <dbReference type="ARBA" id="ARBA00022692"/>
    </source>
</evidence>
<dbReference type="InterPro" id="IPR005467">
    <property type="entry name" value="His_kinase_dom"/>
</dbReference>
<comment type="catalytic activity">
    <reaction evidence="1">
        <text>ATP + protein L-histidine = ADP + protein N-phospho-L-histidine.</text>
        <dbReference type="EC" id="2.7.13.3"/>
    </reaction>
</comment>
<evidence type="ECO:0000256" key="13">
    <source>
        <dbReference type="ARBA" id="ARBA00023136"/>
    </source>
</evidence>